<protein>
    <submittedName>
        <fullName evidence="1">Uncharacterized protein</fullName>
    </submittedName>
</protein>
<name>A0A6C0KK20_9ZZZZ</name>
<sequence>MIQKYIYKLPQHLQMHIQSYLYFSKDVADQMKIVNHIINNYDILLWREFKRIFHKNMTTLYSKFITYIFITDSIFHKVVEIKFYNNICEYMFRVLKQLNIIEKQKLYNSIMFNDQ</sequence>
<reference evidence="1" key="1">
    <citation type="journal article" date="2020" name="Nature">
        <title>Giant virus diversity and host interactions through global metagenomics.</title>
        <authorList>
            <person name="Schulz F."/>
            <person name="Roux S."/>
            <person name="Paez-Espino D."/>
            <person name="Jungbluth S."/>
            <person name="Walsh D.A."/>
            <person name="Denef V.J."/>
            <person name="McMahon K.D."/>
            <person name="Konstantinidis K.T."/>
            <person name="Eloe-Fadrosh E.A."/>
            <person name="Kyrpides N.C."/>
            <person name="Woyke T."/>
        </authorList>
    </citation>
    <scope>NUCLEOTIDE SEQUENCE</scope>
    <source>
        <strain evidence="1">GVMAG-S-3300012919-55</strain>
    </source>
</reference>
<dbReference type="EMBL" id="MN740920">
    <property type="protein sequence ID" value="QHU17959.1"/>
    <property type="molecule type" value="Genomic_DNA"/>
</dbReference>
<organism evidence="1">
    <name type="scientific">viral metagenome</name>
    <dbReference type="NCBI Taxonomy" id="1070528"/>
    <lineage>
        <taxon>unclassified sequences</taxon>
        <taxon>metagenomes</taxon>
        <taxon>organismal metagenomes</taxon>
    </lineage>
</organism>
<proteinExistence type="predicted"/>
<dbReference type="AlphaFoldDB" id="A0A6C0KK20"/>
<accession>A0A6C0KK20</accession>
<evidence type="ECO:0000313" key="1">
    <source>
        <dbReference type="EMBL" id="QHU17959.1"/>
    </source>
</evidence>